<keyword evidence="3" id="KW-1185">Reference proteome</keyword>
<feature type="compositionally biased region" description="Basic and acidic residues" evidence="1">
    <location>
        <begin position="134"/>
        <end position="143"/>
    </location>
</feature>
<proteinExistence type="predicted"/>
<reference evidence="2 3" key="2">
    <citation type="submission" date="2019-01" db="EMBL/GenBank/DDBJ databases">
        <title>A chromosome length genome reference of the Java medaka (oryzias javanicus).</title>
        <authorList>
            <person name="Herpin A."/>
            <person name="Takehana Y."/>
            <person name="Naruse K."/>
            <person name="Ansai S."/>
            <person name="Kawaguchi M."/>
        </authorList>
    </citation>
    <scope>NUCLEOTIDE SEQUENCE [LARGE SCALE GENOMIC DNA]</scope>
    <source>
        <strain evidence="2">RS831</strain>
        <tissue evidence="2">Whole body</tissue>
    </source>
</reference>
<evidence type="ECO:0000313" key="3">
    <source>
        <dbReference type="Proteomes" id="UP000283210"/>
    </source>
</evidence>
<gene>
    <name evidence="2" type="ORF">OJAV_G00078070</name>
</gene>
<dbReference type="EMBL" id="CM012444">
    <property type="protein sequence ID" value="RVE69483.1"/>
    <property type="molecule type" value="Genomic_DNA"/>
</dbReference>
<evidence type="ECO:0000256" key="1">
    <source>
        <dbReference type="SAM" id="MobiDB-lite"/>
    </source>
</evidence>
<dbReference type="GO" id="GO:0007165">
    <property type="term" value="P:signal transduction"/>
    <property type="evidence" value="ECO:0007669"/>
    <property type="project" value="TreeGrafter"/>
</dbReference>
<reference evidence="2 3" key="1">
    <citation type="submission" date="2018-11" db="EMBL/GenBank/DDBJ databases">
        <authorList>
            <person name="Lopez-Roques C."/>
            <person name="Donnadieu C."/>
            <person name="Bouchez O."/>
            <person name="Klopp C."/>
            <person name="Cabau C."/>
            <person name="Zahm M."/>
        </authorList>
    </citation>
    <scope>NUCLEOTIDE SEQUENCE [LARGE SCALE GENOMIC DNA]</scope>
    <source>
        <strain evidence="2">RS831</strain>
        <tissue evidence="2">Whole body</tissue>
    </source>
</reference>
<dbReference type="PANTHER" id="PTHR13856:SF31">
    <property type="entry name" value="TOM1-LIKE PROTEIN 2"/>
    <property type="match status" value="1"/>
</dbReference>
<protein>
    <submittedName>
        <fullName evidence="2">Uncharacterized protein</fullName>
    </submittedName>
</protein>
<dbReference type="AlphaFoldDB" id="A0A437D319"/>
<dbReference type="OrthoDB" id="8953724at2759"/>
<accession>A0A437D319</accession>
<dbReference type="GO" id="GO:0005768">
    <property type="term" value="C:endosome"/>
    <property type="evidence" value="ECO:0007669"/>
    <property type="project" value="TreeGrafter"/>
</dbReference>
<name>A0A437D319_ORYJA</name>
<evidence type="ECO:0000313" key="2">
    <source>
        <dbReference type="EMBL" id="RVE69483.1"/>
    </source>
</evidence>
<dbReference type="PANTHER" id="PTHR13856">
    <property type="entry name" value="VHS DOMAIN CONTAINING PROTEIN FAMILY"/>
    <property type="match status" value="1"/>
</dbReference>
<dbReference type="GO" id="GO:0030276">
    <property type="term" value="F:clathrin binding"/>
    <property type="evidence" value="ECO:0007669"/>
    <property type="project" value="TreeGrafter"/>
</dbReference>
<organism evidence="2 3">
    <name type="scientific">Oryzias javanicus</name>
    <name type="common">Javanese ricefish</name>
    <name type="synonym">Aplocheilus javanicus</name>
    <dbReference type="NCBI Taxonomy" id="123683"/>
    <lineage>
        <taxon>Eukaryota</taxon>
        <taxon>Metazoa</taxon>
        <taxon>Chordata</taxon>
        <taxon>Craniata</taxon>
        <taxon>Vertebrata</taxon>
        <taxon>Euteleostomi</taxon>
        <taxon>Actinopterygii</taxon>
        <taxon>Neopterygii</taxon>
        <taxon>Teleostei</taxon>
        <taxon>Neoteleostei</taxon>
        <taxon>Acanthomorphata</taxon>
        <taxon>Ovalentaria</taxon>
        <taxon>Atherinomorphae</taxon>
        <taxon>Beloniformes</taxon>
        <taxon>Adrianichthyidae</taxon>
        <taxon>Oryziinae</taxon>
        <taxon>Oryzias</taxon>
    </lineage>
</organism>
<dbReference type="Proteomes" id="UP000283210">
    <property type="component" value="Chromosome 8"/>
</dbReference>
<dbReference type="GO" id="GO:0016020">
    <property type="term" value="C:membrane"/>
    <property type="evidence" value="ECO:0007669"/>
    <property type="project" value="TreeGrafter"/>
</dbReference>
<sequence>MFAQTRSSSLAEQRKNVKYEDPQALGSLASALDVRQQNTVGLRVMGDDNPADQELPIDSWLITQGMIPVSQSSVMDDIEEWLCADVKGDATKEGVTSEDFDKFLEERAKAADSLPSPPEANPARAASGSRKKAERTEDALFAL</sequence>
<feature type="region of interest" description="Disordered" evidence="1">
    <location>
        <begin position="107"/>
        <end position="143"/>
    </location>
</feature>